<dbReference type="Proteomes" id="UP000000683">
    <property type="component" value="Chromosome"/>
</dbReference>
<organism evidence="2 3">
    <name type="scientific">Alteromonas naphthalenivorans</name>
    <dbReference type="NCBI Taxonomy" id="715451"/>
    <lineage>
        <taxon>Bacteria</taxon>
        <taxon>Pseudomonadati</taxon>
        <taxon>Pseudomonadota</taxon>
        <taxon>Gammaproteobacteria</taxon>
        <taxon>Alteromonadales</taxon>
        <taxon>Alteromonadaceae</taxon>
        <taxon>Alteromonas/Salinimonas group</taxon>
        <taxon>Alteromonas</taxon>
    </lineage>
</organism>
<keyword evidence="1" id="KW-0812">Transmembrane</keyword>
<gene>
    <name evidence="2" type="ordered locus">ambt_03335</name>
</gene>
<feature type="transmembrane region" description="Helical" evidence="1">
    <location>
        <begin position="149"/>
        <end position="168"/>
    </location>
</feature>
<dbReference type="RefSeq" id="WP_013783161.1">
    <property type="nucleotide sequence ID" value="NC_015554.1"/>
</dbReference>
<feature type="transmembrane region" description="Helical" evidence="1">
    <location>
        <begin position="6"/>
        <end position="22"/>
    </location>
</feature>
<keyword evidence="1" id="KW-1133">Transmembrane helix</keyword>
<feature type="transmembrane region" description="Helical" evidence="1">
    <location>
        <begin position="62"/>
        <end position="86"/>
    </location>
</feature>
<evidence type="ECO:0000313" key="3">
    <source>
        <dbReference type="Proteomes" id="UP000000683"/>
    </source>
</evidence>
<reference evidence="2 3" key="1">
    <citation type="journal article" date="2011" name="J. Bacteriol.">
        <title>Complete genome sequence of the polycyclic aromatic hydrocarbon-degrading bacterium Alteromonas sp. strain SN2.</title>
        <authorList>
            <person name="Jin H.M."/>
            <person name="Jeong H."/>
            <person name="Moon E.J."/>
            <person name="Math R.K."/>
            <person name="Lee K."/>
            <person name="Kim H.J."/>
            <person name="Jeon C.O."/>
            <person name="Oh T.K."/>
            <person name="Kim J.F."/>
        </authorList>
    </citation>
    <scope>NUCLEOTIDE SEQUENCE [LARGE SCALE GENOMIC DNA]</scope>
    <source>
        <strain evidence="3">JCM 17741 / KACC 18427 / KCTC 11700BP / SN2</strain>
    </source>
</reference>
<feature type="transmembrane region" description="Helical" evidence="1">
    <location>
        <begin position="116"/>
        <end position="137"/>
    </location>
</feature>
<name>F5ZBY1_ALTNA</name>
<proteinExistence type="predicted"/>
<dbReference type="KEGG" id="alt:ambt_03335"/>
<sequence>MNSAIFIGAIVCLLATLVFYAGCPNQQWFKKKPLSFNTALLIALTLLVLSTVIFSSTFSLPAAIYTVITLCMLLLGTIPFFTRYAVPLKSVRSRGTGLTRDESYSTFKPHWWLKTIGATLISFPFALFTSGLISQFFLSNTPLDVKSQFLMWLIVPFWLTPLSLIFFAKKPWPPLVMLSLITLIEFAVLQVQG</sequence>
<keyword evidence="1" id="KW-0472">Membrane</keyword>
<evidence type="ECO:0000313" key="2">
    <source>
        <dbReference type="EMBL" id="AEF02219.1"/>
    </source>
</evidence>
<accession>F5ZBY1</accession>
<feature type="transmembrane region" description="Helical" evidence="1">
    <location>
        <begin position="175"/>
        <end position="192"/>
    </location>
</feature>
<feature type="transmembrane region" description="Helical" evidence="1">
    <location>
        <begin position="34"/>
        <end position="56"/>
    </location>
</feature>
<dbReference type="EMBL" id="CP002339">
    <property type="protein sequence ID" value="AEF02219.1"/>
    <property type="molecule type" value="Genomic_DNA"/>
</dbReference>
<dbReference type="AlphaFoldDB" id="F5ZBY1"/>
<evidence type="ECO:0000256" key="1">
    <source>
        <dbReference type="SAM" id="Phobius"/>
    </source>
</evidence>
<dbReference type="HOGENOM" id="CLU_1406163_0_0_6"/>
<protein>
    <submittedName>
        <fullName evidence="2">Uncharacterized protein</fullName>
    </submittedName>
</protein>
<dbReference type="OrthoDB" id="8911335at2"/>
<keyword evidence="3" id="KW-1185">Reference proteome</keyword>